<gene>
    <name evidence="2" type="ORF">SAMN05444921_13414</name>
</gene>
<proteinExistence type="predicted"/>
<dbReference type="RefSeq" id="WP_093662120.1">
    <property type="nucleotide sequence ID" value="NZ_FNHI01000034.1"/>
</dbReference>
<evidence type="ECO:0000256" key="1">
    <source>
        <dbReference type="SAM" id="MobiDB-lite"/>
    </source>
</evidence>
<evidence type="ECO:0000313" key="3">
    <source>
        <dbReference type="Proteomes" id="UP000199063"/>
    </source>
</evidence>
<reference evidence="3" key="1">
    <citation type="submission" date="2016-10" db="EMBL/GenBank/DDBJ databases">
        <authorList>
            <person name="Varghese N."/>
            <person name="Submissions S."/>
        </authorList>
    </citation>
    <scope>NUCLEOTIDE SEQUENCE [LARGE SCALE GENOMIC DNA]</scope>
    <source>
        <strain evidence="3">CGMCC 4.7042</strain>
    </source>
</reference>
<evidence type="ECO:0000313" key="2">
    <source>
        <dbReference type="EMBL" id="SDN69847.1"/>
    </source>
</evidence>
<dbReference type="EMBL" id="FNHI01000034">
    <property type="protein sequence ID" value="SDN69847.1"/>
    <property type="molecule type" value="Genomic_DNA"/>
</dbReference>
<dbReference type="STRING" id="1196353.SAMN05444921_13414"/>
<dbReference type="GeneID" id="40834140"/>
<dbReference type="Proteomes" id="UP000199063">
    <property type="component" value="Unassembled WGS sequence"/>
</dbReference>
<dbReference type="OrthoDB" id="3196580at2"/>
<name>A0A1H0DHV6_9ACTN</name>
<keyword evidence="3" id="KW-1185">Reference proteome</keyword>
<feature type="compositionally biased region" description="Pro residues" evidence="1">
    <location>
        <begin position="537"/>
        <end position="550"/>
    </location>
</feature>
<organism evidence="2 3">
    <name type="scientific">Streptomyces wuyuanensis</name>
    <dbReference type="NCBI Taxonomy" id="1196353"/>
    <lineage>
        <taxon>Bacteria</taxon>
        <taxon>Bacillati</taxon>
        <taxon>Actinomycetota</taxon>
        <taxon>Actinomycetes</taxon>
        <taxon>Kitasatosporales</taxon>
        <taxon>Streptomycetaceae</taxon>
        <taxon>Streptomyces</taxon>
    </lineage>
</organism>
<feature type="region of interest" description="Disordered" evidence="1">
    <location>
        <begin position="529"/>
        <end position="550"/>
    </location>
</feature>
<protein>
    <recommendedName>
        <fullName evidence="4">Restriction endonuclease</fullName>
    </recommendedName>
</protein>
<sequence>MERERVGQPGFDRIVEALVHRMYDASAHVEVVNGRGGDDGIDIKVTNGSRMRIFQLKYYLDGFPTASFKGRRKSIKGSFARATKHRPWEWILVAPSTLTTAERKFVTSLAAGQSVRIQVWDRAQLDGLMATHADLDQLYETAKVYRQERALLMGGTRDVRARVAALGRQVDGLDDHWTVDFARQGETVVHTLRGKHPRAHQVSPVEISLTGNGPLAPELAKAVRRSLGFGLPEEVVLPRGAVESLTVSGPEWLTASHQDVEVPWRPAEMAPGAETEVEVVFLDGRQVTASYPGTLRHLGRGSIGRSVDVELAGGCMQLMIPDHADAPASLRFTFSLEGLEPAAALRLLRIHQRIVAGGAFHVRARAGVISGGDLPAKPEAARKEAAELRRYLEDLEVVQRHCEQYFPIPAELAPVDRITLRAARLLIDGHCVISPFMPSARFILNGQDSPVLRALLSGEPHAVRVECEEFAITLAGRRLDLGPVLFFHPRVTADDAQQALAALDSGHGDGQVVTVRPANKEHFRLQLQSATTRDEPVPAPLALPGFPEPR</sequence>
<dbReference type="AlphaFoldDB" id="A0A1H0DHV6"/>
<accession>A0A1H0DHV6</accession>
<evidence type="ECO:0008006" key="4">
    <source>
        <dbReference type="Google" id="ProtNLM"/>
    </source>
</evidence>